<evidence type="ECO:0000256" key="1">
    <source>
        <dbReference type="SAM" id="Phobius"/>
    </source>
</evidence>
<gene>
    <name evidence="2" type="ORF">N8A98_09435</name>
</gene>
<dbReference type="RefSeq" id="WP_262170897.1">
    <property type="nucleotide sequence ID" value="NZ_CP104965.1"/>
</dbReference>
<organism evidence="2 3">
    <name type="scientific">Devosia neptuniae</name>
    <dbReference type="NCBI Taxonomy" id="191302"/>
    <lineage>
        <taxon>Bacteria</taxon>
        <taxon>Pseudomonadati</taxon>
        <taxon>Pseudomonadota</taxon>
        <taxon>Alphaproteobacteria</taxon>
        <taxon>Hyphomicrobiales</taxon>
        <taxon>Devosiaceae</taxon>
        <taxon>Devosia</taxon>
    </lineage>
</organism>
<keyword evidence="3" id="KW-1185">Reference proteome</keyword>
<protein>
    <submittedName>
        <fullName evidence="2">DUF2628 domain-containing protein</fullName>
    </submittedName>
</protein>
<reference evidence="2 3" key="1">
    <citation type="submission" date="2022-09" db="EMBL/GenBank/DDBJ databases">
        <title>Interaction between co-microsymbionts with complementary sets of symbiotic genes in legume-rhizobium systems.</title>
        <authorList>
            <person name="Safronova V."/>
            <person name="Sazanova A."/>
            <person name="Afonin A."/>
            <person name="Chirak E."/>
        </authorList>
    </citation>
    <scope>NUCLEOTIDE SEQUENCE [LARGE SCALE GENOMIC DNA]</scope>
    <source>
        <strain evidence="2 3">A18/4-1</strain>
    </source>
</reference>
<name>A0ABY6CGK7_9HYPH</name>
<evidence type="ECO:0000313" key="3">
    <source>
        <dbReference type="Proteomes" id="UP001061862"/>
    </source>
</evidence>
<feature type="transmembrane region" description="Helical" evidence="1">
    <location>
        <begin position="41"/>
        <end position="62"/>
    </location>
</feature>
<keyword evidence="1" id="KW-0472">Membrane</keyword>
<sequence length="118" mass="12667">MTLFAIFDPKPGLSAAPAAIPEKFSWFAALLPPVFALVHGLWLELIGFVVTLVALSFAAPWLGADATIWLYIVFAAAIGFAAPGLRRHNLASRGWRHRGDRVAGDADLARLGALESRS</sequence>
<proteinExistence type="predicted"/>
<keyword evidence="1" id="KW-1133">Transmembrane helix</keyword>
<dbReference type="Proteomes" id="UP001061862">
    <property type="component" value="Chromosome"/>
</dbReference>
<feature type="transmembrane region" description="Helical" evidence="1">
    <location>
        <begin position="68"/>
        <end position="85"/>
    </location>
</feature>
<accession>A0ABY6CGK7</accession>
<evidence type="ECO:0000313" key="2">
    <source>
        <dbReference type="EMBL" id="UXN71375.1"/>
    </source>
</evidence>
<dbReference type="EMBL" id="CP104965">
    <property type="protein sequence ID" value="UXN71375.1"/>
    <property type="molecule type" value="Genomic_DNA"/>
</dbReference>
<dbReference type="InterPro" id="IPR024399">
    <property type="entry name" value="DUF2628"/>
</dbReference>
<dbReference type="Pfam" id="PF10947">
    <property type="entry name" value="DUF2628"/>
    <property type="match status" value="1"/>
</dbReference>
<keyword evidence="1" id="KW-0812">Transmembrane</keyword>